<feature type="chain" id="PRO_5002864887" evidence="2">
    <location>
        <begin position="25"/>
        <end position="122"/>
    </location>
</feature>
<keyword evidence="2" id="KW-0732">Signal</keyword>
<keyword evidence="4" id="KW-1185">Reference proteome</keyword>
<feature type="region of interest" description="Disordered" evidence="1">
    <location>
        <begin position="57"/>
        <end position="109"/>
    </location>
</feature>
<evidence type="ECO:0000256" key="1">
    <source>
        <dbReference type="SAM" id="MobiDB-lite"/>
    </source>
</evidence>
<evidence type="ECO:0000313" key="3">
    <source>
        <dbReference type="EMBL" id="EEC77718.1"/>
    </source>
</evidence>
<dbReference type="Gramene" id="BGIOSGA016841-TA">
    <property type="protein sequence ID" value="BGIOSGA016841-PA"/>
    <property type="gene ID" value="BGIOSGA016841"/>
</dbReference>
<reference evidence="3 4" key="1">
    <citation type="journal article" date="2005" name="PLoS Biol.">
        <title>The genomes of Oryza sativa: a history of duplications.</title>
        <authorList>
            <person name="Yu J."/>
            <person name="Wang J."/>
            <person name="Lin W."/>
            <person name="Li S."/>
            <person name="Li H."/>
            <person name="Zhou J."/>
            <person name="Ni P."/>
            <person name="Dong W."/>
            <person name="Hu S."/>
            <person name="Zeng C."/>
            <person name="Zhang J."/>
            <person name="Zhang Y."/>
            <person name="Li R."/>
            <person name="Xu Z."/>
            <person name="Li S."/>
            <person name="Li X."/>
            <person name="Zheng H."/>
            <person name="Cong L."/>
            <person name="Lin L."/>
            <person name="Yin J."/>
            <person name="Geng J."/>
            <person name="Li G."/>
            <person name="Shi J."/>
            <person name="Liu J."/>
            <person name="Lv H."/>
            <person name="Li J."/>
            <person name="Wang J."/>
            <person name="Deng Y."/>
            <person name="Ran L."/>
            <person name="Shi X."/>
            <person name="Wang X."/>
            <person name="Wu Q."/>
            <person name="Li C."/>
            <person name="Ren X."/>
            <person name="Wang J."/>
            <person name="Wang X."/>
            <person name="Li D."/>
            <person name="Liu D."/>
            <person name="Zhang X."/>
            <person name="Ji Z."/>
            <person name="Zhao W."/>
            <person name="Sun Y."/>
            <person name="Zhang Z."/>
            <person name="Bao J."/>
            <person name="Han Y."/>
            <person name="Dong L."/>
            <person name="Ji J."/>
            <person name="Chen P."/>
            <person name="Wu S."/>
            <person name="Liu J."/>
            <person name="Xiao Y."/>
            <person name="Bu D."/>
            <person name="Tan J."/>
            <person name="Yang L."/>
            <person name="Ye C."/>
            <person name="Zhang J."/>
            <person name="Xu J."/>
            <person name="Zhou Y."/>
            <person name="Yu Y."/>
            <person name="Zhang B."/>
            <person name="Zhuang S."/>
            <person name="Wei H."/>
            <person name="Liu B."/>
            <person name="Lei M."/>
            <person name="Yu H."/>
            <person name="Li Y."/>
            <person name="Xu H."/>
            <person name="Wei S."/>
            <person name="He X."/>
            <person name="Fang L."/>
            <person name="Zhang Z."/>
            <person name="Zhang Y."/>
            <person name="Huang X."/>
            <person name="Su Z."/>
            <person name="Tong W."/>
            <person name="Li J."/>
            <person name="Tong Z."/>
            <person name="Li S."/>
            <person name="Ye J."/>
            <person name="Wang L."/>
            <person name="Fang L."/>
            <person name="Lei T."/>
            <person name="Chen C."/>
            <person name="Chen H."/>
            <person name="Xu Z."/>
            <person name="Li H."/>
            <person name="Huang H."/>
            <person name="Zhang F."/>
            <person name="Xu H."/>
            <person name="Li N."/>
            <person name="Zhao C."/>
            <person name="Li S."/>
            <person name="Dong L."/>
            <person name="Huang Y."/>
            <person name="Li L."/>
            <person name="Xi Y."/>
            <person name="Qi Q."/>
            <person name="Li W."/>
            <person name="Zhang B."/>
            <person name="Hu W."/>
            <person name="Zhang Y."/>
            <person name="Tian X."/>
            <person name="Jiao Y."/>
            <person name="Liang X."/>
            <person name="Jin J."/>
            <person name="Gao L."/>
            <person name="Zheng W."/>
            <person name="Hao B."/>
            <person name="Liu S."/>
            <person name="Wang W."/>
            <person name="Yuan L."/>
            <person name="Cao M."/>
            <person name="McDermott J."/>
            <person name="Samudrala R."/>
            <person name="Wang J."/>
            <person name="Wong G.K."/>
            <person name="Yang H."/>
        </authorList>
    </citation>
    <scope>NUCLEOTIDE SEQUENCE [LARGE SCALE GENOMIC DNA]</scope>
    <source>
        <strain evidence="4">cv. 93-11</strain>
    </source>
</reference>
<protein>
    <submittedName>
        <fullName evidence="3">Uncharacterized protein</fullName>
    </submittedName>
</protein>
<organism evidence="3 4">
    <name type="scientific">Oryza sativa subsp. indica</name>
    <name type="common">Rice</name>
    <dbReference type="NCBI Taxonomy" id="39946"/>
    <lineage>
        <taxon>Eukaryota</taxon>
        <taxon>Viridiplantae</taxon>
        <taxon>Streptophyta</taxon>
        <taxon>Embryophyta</taxon>
        <taxon>Tracheophyta</taxon>
        <taxon>Spermatophyta</taxon>
        <taxon>Magnoliopsida</taxon>
        <taxon>Liliopsida</taxon>
        <taxon>Poales</taxon>
        <taxon>Poaceae</taxon>
        <taxon>BOP clade</taxon>
        <taxon>Oryzoideae</taxon>
        <taxon>Oryzeae</taxon>
        <taxon>Oryzinae</taxon>
        <taxon>Oryza</taxon>
        <taxon>Oryza sativa</taxon>
    </lineage>
</organism>
<name>B8ASK8_ORYSI</name>
<gene>
    <name evidence="3" type="ORF">OsI_16804</name>
</gene>
<sequence length="122" mass="13156">MATSSPLSMLWIHLWTLLITAALSSLPDPLLGSSSMGAGFGDPGTWRRPLLADRGNVLIGNSDDDDSSPCAAHSARSRGTWQRRVVPSSSAPPPTSKDNRWADSSMVDNSRELSRISKFKSM</sequence>
<dbReference type="HOGENOM" id="CLU_165074_0_0_1"/>
<dbReference type="Proteomes" id="UP000007015">
    <property type="component" value="Chromosome 4"/>
</dbReference>
<dbReference type="AlphaFoldDB" id="B8ASK8"/>
<feature type="signal peptide" evidence="2">
    <location>
        <begin position="1"/>
        <end position="24"/>
    </location>
</feature>
<dbReference type="EMBL" id="CM000129">
    <property type="protein sequence ID" value="EEC77718.1"/>
    <property type="molecule type" value="Genomic_DNA"/>
</dbReference>
<dbReference type="OMA" id="LWIHLWT"/>
<proteinExistence type="predicted"/>
<evidence type="ECO:0000256" key="2">
    <source>
        <dbReference type="SAM" id="SignalP"/>
    </source>
</evidence>
<evidence type="ECO:0000313" key="4">
    <source>
        <dbReference type="Proteomes" id="UP000007015"/>
    </source>
</evidence>
<accession>B8ASK8</accession>